<gene>
    <name evidence="2" type="ORF">AT959_12845</name>
</gene>
<dbReference type="Proteomes" id="UP000070186">
    <property type="component" value="Unassembled WGS sequence"/>
</dbReference>
<keyword evidence="1" id="KW-0732">Signal</keyword>
<reference evidence="2 3" key="1">
    <citation type="submission" date="2015-12" db="EMBL/GenBank/DDBJ databases">
        <title>Nitrous oxide reduction kinetics distinguish bacteria harboring typical versus atypical NosZ.</title>
        <authorList>
            <person name="Yoon S."/>
            <person name="Nissen S."/>
            <person name="Park D."/>
            <person name="Sanford R.A."/>
            <person name="Loeffler F.E."/>
        </authorList>
    </citation>
    <scope>NUCLEOTIDE SEQUENCE [LARGE SCALE GENOMIC DNA]</scope>
    <source>
        <strain evidence="2 3">ATCC BAA-841</strain>
    </source>
</reference>
<proteinExistence type="predicted"/>
<keyword evidence="3" id="KW-1185">Reference proteome</keyword>
<accession>A0A133XH23</accession>
<feature type="chain" id="PRO_5007459373" description="MSHA biogenesis protein MshK" evidence="1">
    <location>
        <begin position="23"/>
        <end position="130"/>
    </location>
</feature>
<dbReference type="AlphaFoldDB" id="A0A133XH23"/>
<evidence type="ECO:0000256" key="1">
    <source>
        <dbReference type="SAM" id="SignalP"/>
    </source>
</evidence>
<evidence type="ECO:0000313" key="3">
    <source>
        <dbReference type="Proteomes" id="UP000070186"/>
    </source>
</evidence>
<evidence type="ECO:0008006" key="4">
    <source>
        <dbReference type="Google" id="ProtNLM"/>
    </source>
</evidence>
<dbReference type="RefSeq" id="WP_066883673.1">
    <property type="nucleotide sequence ID" value="NZ_LODL01000021.1"/>
</dbReference>
<name>A0A133XH23_9RHOO</name>
<protein>
    <recommendedName>
        <fullName evidence="4">MSHA biogenesis protein MshK</fullName>
    </recommendedName>
</protein>
<evidence type="ECO:0000313" key="2">
    <source>
        <dbReference type="EMBL" id="KXB30241.1"/>
    </source>
</evidence>
<dbReference type="EMBL" id="LODL01000021">
    <property type="protein sequence ID" value="KXB30241.1"/>
    <property type="molecule type" value="Genomic_DNA"/>
</dbReference>
<comment type="caution">
    <text evidence="2">The sequence shown here is derived from an EMBL/GenBank/DDBJ whole genome shotgun (WGS) entry which is preliminary data.</text>
</comment>
<dbReference type="STRING" id="281362.AT959_12845"/>
<feature type="signal peptide" evidence="1">
    <location>
        <begin position="1"/>
        <end position="22"/>
    </location>
</feature>
<sequence length="130" mass="14012">MNARLRYLAIVLGVLAALPALAEGDPTRPPAGWLQGRPDAAETAKDKVDWRLQSVLWPQRGKPVAIIGGRTVPLGGRLGEARLIRLTEHAAVLQGPEGLTRLYLTPDVKKQMIVLPAASAKKSRQGKDLP</sequence>
<organism evidence="2 3">
    <name type="scientific">Dechloromonas denitrificans</name>
    <dbReference type="NCBI Taxonomy" id="281362"/>
    <lineage>
        <taxon>Bacteria</taxon>
        <taxon>Pseudomonadati</taxon>
        <taxon>Pseudomonadota</taxon>
        <taxon>Betaproteobacteria</taxon>
        <taxon>Rhodocyclales</taxon>
        <taxon>Azonexaceae</taxon>
        <taxon>Dechloromonas</taxon>
    </lineage>
</organism>